<sequence>MLSWHTTQHSGFYCSTKHNVHYTVLAKNQTHFRGLQACPSTIKQNIIKLLLKAYPSTIKETKEGIIIKILEACFSAKVKQRRSLIVLGWVTILVQVSPMLQVYPGVSSILMQPHVFGSFLTKDNNSCL</sequence>
<reference evidence="2" key="1">
    <citation type="submission" date="2021-05" db="EMBL/GenBank/DDBJ databases">
        <authorList>
            <person name="Alioto T."/>
            <person name="Alioto T."/>
            <person name="Gomez Garrido J."/>
        </authorList>
    </citation>
    <scope>NUCLEOTIDE SEQUENCE</scope>
</reference>
<dbReference type="EMBL" id="HBUF01403180">
    <property type="protein sequence ID" value="CAG6737406.1"/>
    <property type="molecule type" value="Transcribed_RNA"/>
</dbReference>
<keyword evidence="1" id="KW-0812">Transmembrane</keyword>
<evidence type="ECO:0000256" key="1">
    <source>
        <dbReference type="SAM" id="Phobius"/>
    </source>
</evidence>
<proteinExistence type="predicted"/>
<evidence type="ECO:0000313" key="2">
    <source>
        <dbReference type="EMBL" id="CAG6737406.1"/>
    </source>
</evidence>
<organism evidence="2">
    <name type="scientific">Cacopsylla melanoneura</name>
    <dbReference type="NCBI Taxonomy" id="428564"/>
    <lineage>
        <taxon>Eukaryota</taxon>
        <taxon>Metazoa</taxon>
        <taxon>Ecdysozoa</taxon>
        <taxon>Arthropoda</taxon>
        <taxon>Hexapoda</taxon>
        <taxon>Insecta</taxon>
        <taxon>Pterygota</taxon>
        <taxon>Neoptera</taxon>
        <taxon>Paraneoptera</taxon>
        <taxon>Hemiptera</taxon>
        <taxon>Sternorrhyncha</taxon>
        <taxon>Psylloidea</taxon>
        <taxon>Psyllidae</taxon>
        <taxon>Psyllinae</taxon>
        <taxon>Cacopsylla</taxon>
    </lineage>
</organism>
<feature type="transmembrane region" description="Helical" evidence="1">
    <location>
        <begin position="84"/>
        <end position="103"/>
    </location>
</feature>
<protein>
    <submittedName>
        <fullName evidence="2">Uncharacterized protein</fullName>
    </submittedName>
</protein>
<dbReference type="AlphaFoldDB" id="A0A8D8Z030"/>
<keyword evidence="1" id="KW-0472">Membrane</keyword>
<name>A0A8D8Z030_9HEMI</name>
<accession>A0A8D8Z030</accession>
<keyword evidence="1" id="KW-1133">Transmembrane helix</keyword>